<accession>X1CP58</accession>
<gene>
    <name evidence="2" type="ORF">S01H4_57742</name>
</gene>
<keyword evidence="1" id="KW-1133">Transmembrane helix</keyword>
<sequence length="139" mass="14088">MNDLTYDRIVNVLAAAPSGGTMTLAIAVGIVLGLAAGLLLARYQAHRRAATAVNALGPSGLGAPASNDPLAGLGRRSLDALRVGAVLLDASDQVVLANRAARAMGMLRASAVPGAITAHPILRTLAGQVRHTGVPREVE</sequence>
<evidence type="ECO:0008006" key="3">
    <source>
        <dbReference type="Google" id="ProtNLM"/>
    </source>
</evidence>
<organism evidence="2">
    <name type="scientific">marine sediment metagenome</name>
    <dbReference type="NCBI Taxonomy" id="412755"/>
    <lineage>
        <taxon>unclassified sequences</taxon>
        <taxon>metagenomes</taxon>
        <taxon>ecological metagenomes</taxon>
    </lineage>
</organism>
<evidence type="ECO:0000256" key="1">
    <source>
        <dbReference type="SAM" id="Phobius"/>
    </source>
</evidence>
<dbReference type="AlphaFoldDB" id="X1CP58"/>
<feature type="transmembrane region" description="Helical" evidence="1">
    <location>
        <begin position="20"/>
        <end position="41"/>
    </location>
</feature>
<feature type="non-terminal residue" evidence="2">
    <location>
        <position position="139"/>
    </location>
</feature>
<name>X1CP58_9ZZZZ</name>
<dbReference type="EMBL" id="BART01033641">
    <property type="protein sequence ID" value="GAH09557.1"/>
    <property type="molecule type" value="Genomic_DNA"/>
</dbReference>
<keyword evidence="1" id="KW-0472">Membrane</keyword>
<protein>
    <recommendedName>
        <fullName evidence="3">PAS domain-containing protein</fullName>
    </recommendedName>
</protein>
<evidence type="ECO:0000313" key="2">
    <source>
        <dbReference type="EMBL" id="GAH09557.1"/>
    </source>
</evidence>
<keyword evidence="1" id="KW-0812">Transmembrane</keyword>
<reference evidence="2" key="1">
    <citation type="journal article" date="2014" name="Front. Microbiol.">
        <title>High frequency of phylogenetically diverse reductive dehalogenase-homologous genes in deep subseafloor sedimentary metagenomes.</title>
        <authorList>
            <person name="Kawai M."/>
            <person name="Futagami T."/>
            <person name="Toyoda A."/>
            <person name="Takaki Y."/>
            <person name="Nishi S."/>
            <person name="Hori S."/>
            <person name="Arai W."/>
            <person name="Tsubouchi T."/>
            <person name="Morono Y."/>
            <person name="Uchiyama I."/>
            <person name="Ito T."/>
            <person name="Fujiyama A."/>
            <person name="Inagaki F."/>
            <person name="Takami H."/>
        </authorList>
    </citation>
    <scope>NUCLEOTIDE SEQUENCE</scope>
    <source>
        <strain evidence="2">Expedition CK06-06</strain>
    </source>
</reference>
<comment type="caution">
    <text evidence="2">The sequence shown here is derived from an EMBL/GenBank/DDBJ whole genome shotgun (WGS) entry which is preliminary data.</text>
</comment>
<proteinExistence type="predicted"/>